<protein>
    <submittedName>
        <fullName evidence="2">RNA-directed DNA polymerase</fullName>
    </submittedName>
</protein>
<name>A0ABN5VCN9_9ACTN</name>
<dbReference type="PANTHER" id="PTHR34047:SF8">
    <property type="entry name" value="PROTEIN YKFC"/>
    <property type="match status" value="1"/>
</dbReference>
<sequence length="594" mass="68133">MQSAETVLGVLRERGRRGLPCNELYRQLFNPQLYLTAYGRLYSNKGAMTPGVTGETVDGMSLGKIEHVIDALRRERYRWSPARRVYIPKGRGSTKLRPLGLPPWSDKLVGEVIRLLLEAYYEPTFSNSSHGFRPRRGCHTALRDVANTWTGTVWLVEGDIAQCFDRLDHSVMLRILGEKIHDNRFLRLVHNMLKAGYLEDWVWNATHSGSPQGGVVSPILSNIYLHKMDEYIENVLIPEYTRGRIRNPNRAFFRVWAAMQRTRKRGDRIQLRELRKQLRSMPSMDTQDPDYRRLRYVRYCDDTLLGFAGPKAEAEEIKERLAQFLRDELKLELSPEKTLITHARTQAARFLGYDITVHHNDRKISGGRRSVNGVIRLRVPRSVVSAKQAQYMKRGKPARRPELLNQDDHVILSTYGSEYRGIVQYYLLAGDVFRLARLQWVMETSMLMTLANKHRSSVSKMARKYAATIETPDGSRKCFEARVERIGRKPLVGRFGGIPLRRDKKTVIIDRLLAPVNTKRKELVTRLLAGRCEACGRIDEVEVHHVAKLADLGRPGDRPPWADLMAARHRKTLVVCGSCHATIHGKKPVPVFTE</sequence>
<keyword evidence="2" id="KW-0548">Nucleotidyltransferase</keyword>
<organism evidence="2 3">
    <name type="scientific">Streptomyces graminofaciens</name>
    <dbReference type="NCBI Taxonomy" id="68212"/>
    <lineage>
        <taxon>Bacteria</taxon>
        <taxon>Bacillati</taxon>
        <taxon>Actinomycetota</taxon>
        <taxon>Actinomycetes</taxon>
        <taxon>Kitasatosporales</taxon>
        <taxon>Streptomycetaceae</taxon>
        <taxon>Streptomyces</taxon>
    </lineage>
</organism>
<feature type="domain" description="Reverse transcriptase" evidence="1">
    <location>
        <begin position="68"/>
        <end position="355"/>
    </location>
</feature>
<dbReference type="CDD" id="cd01651">
    <property type="entry name" value="RT_G2_intron"/>
    <property type="match status" value="1"/>
</dbReference>
<reference evidence="2 3" key="1">
    <citation type="journal article" date="2010" name="ChemBioChem">
        <title>Cloning and characterization of the biosynthetic gene cluster of 16-membered macrolide antibiotic FD-891: involvement of a dual functional cytochrome P450 monooxygenase catalyzing epoxidation and hydroxylation.</title>
        <authorList>
            <person name="Kudo F."/>
            <person name="Motegi A."/>
            <person name="Mizoue K."/>
            <person name="Eguchi T."/>
        </authorList>
    </citation>
    <scope>NUCLEOTIDE SEQUENCE [LARGE SCALE GENOMIC DNA]</scope>
    <source>
        <strain evidence="2 3">A-8890</strain>
    </source>
</reference>
<proteinExistence type="predicted"/>
<keyword evidence="2" id="KW-0695">RNA-directed DNA polymerase</keyword>
<dbReference type="PANTHER" id="PTHR34047">
    <property type="entry name" value="NUCLEAR INTRON MATURASE 1, MITOCHONDRIAL-RELATED"/>
    <property type="match status" value="1"/>
</dbReference>
<keyword evidence="3" id="KW-1185">Reference proteome</keyword>
<dbReference type="InterPro" id="IPR024937">
    <property type="entry name" value="Domain_X"/>
</dbReference>
<dbReference type="SUPFAM" id="SSF56672">
    <property type="entry name" value="DNA/RNA polymerases"/>
    <property type="match status" value="1"/>
</dbReference>
<accession>A0ABN5VCN9</accession>
<dbReference type="InterPro" id="IPR000477">
    <property type="entry name" value="RT_dom"/>
</dbReference>
<dbReference type="Pfam" id="PF01348">
    <property type="entry name" value="Intron_maturas2"/>
    <property type="match status" value="1"/>
</dbReference>
<dbReference type="InterPro" id="IPR043502">
    <property type="entry name" value="DNA/RNA_pol_sf"/>
</dbReference>
<dbReference type="Proteomes" id="UP001321542">
    <property type="component" value="Chromosome"/>
</dbReference>
<dbReference type="EMBL" id="AP018448">
    <property type="protein sequence ID" value="BBC30455.1"/>
    <property type="molecule type" value="Genomic_DNA"/>
</dbReference>
<dbReference type="PROSITE" id="PS50878">
    <property type="entry name" value="RT_POL"/>
    <property type="match status" value="1"/>
</dbReference>
<dbReference type="InterPro" id="IPR049030">
    <property type="entry name" value="AI2M-like_HNH"/>
</dbReference>
<dbReference type="Pfam" id="PF00078">
    <property type="entry name" value="RVT_1"/>
    <property type="match status" value="1"/>
</dbReference>
<dbReference type="GO" id="GO:0003964">
    <property type="term" value="F:RNA-directed DNA polymerase activity"/>
    <property type="evidence" value="ECO:0007669"/>
    <property type="project" value="UniProtKB-KW"/>
</dbReference>
<keyword evidence="2" id="KW-0808">Transferase</keyword>
<evidence type="ECO:0000313" key="2">
    <source>
        <dbReference type="EMBL" id="BBC30455.1"/>
    </source>
</evidence>
<dbReference type="InterPro" id="IPR051083">
    <property type="entry name" value="GrpII_Intron_Splice-Mob/Def"/>
</dbReference>
<evidence type="ECO:0000313" key="3">
    <source>
        <dbReference type="Proteomes" id="UP001321542"/>
    </source>
</evidence>
<gene>
    <name evidence="2" type="ORF">SGFS_017490</name>
</gene>
<dbReference type="RefSeq" id="WP_286249061.1">
    <property type="nucleotide sequence ID" value="NZ_AP018448.1"/>
</dbReference>
<evidence type="ECO:0000259" key="1">
    <source>
        <dbReference type="PROSITE" id="PS50878"/>
    </source>
</evidence>
<reference evidence="2 3" key="2">
    <citation type="journal article" date="2023" name="ChemBioChem">
        <title>Acyltransferase Domain Exchange between Two Independent Type I Polyketide Synthases in the Same Producer Strain of Macrolide Antibiotics.</title>
        <authorList>
            <person name="Kudo F."/>
            <person name="Kishikawa K."/>
            <person name="Tsuboi K."/>
            <person name="Kido T."/>
            <person name="Usui T."/>
            <person name="Hashimoto J."/>
            <person name="Shin-Ya K."/>
            <person name="Miyanaga A."/>
            <person name="Eguchi T."/>
        </authorList>
    </citation>
    <scope>NUCLEOTIDE SEQUENCE [LARGE SCALE GENOMIC DNA]</scope>
    <source>
        <strain evidence="2 3">A-8890</strain>
    </source>
</reference>
<dbReference type="Pfam" id="PF21368">
    <property type="entry name" value="AI2M-like_HNH"/>
    <property type="match status" value="1"/>
</dbReference>